<evidence type="ECO:0000313" key="4">
    <source>
        <dbReference type="Proteomes" id="UP000000763"/>
    </source>
</evidence>
<name>Q6YWI2_ORYSJ</name>
<reference evidence="2" key="2">
    <citation type="submission" date="2002-09" db="EMBL/GenBank/DDBJ databases">
        <title>Oryza sativa nipponbare(GA3) genomic DNA, chromosome 2, BAC clone:OSJNBa0069D13.</title>
        <authorList>
            <person name="Sasaki T."/>
            <person name="Matsumoto T."/>
            <person name="Katayose Y."/>
        </authorList>
    </citation>
    <scope>NUCLEOTIDE SEQUENCE</scope>
</reference>
<dbReference type="EMBL" id="AP005771">
    <property type="protein sequence ID" value="BAD16373.1"/>
    <property type="molecule type" value="Genomic_DNA"/>
</dbReference>
<evidence type="ECO:0000256" key="1">
    <source>
        <dbReference type="SAM" id="MobiDB-lite"/>
    </source>
</evidence>
<feature type="region of interest" description="Disordered" evidence="1">
    <location>
        <begin position="54"/>
        <end position="79"/>
    </location>
</feature>
<dbReference type="Proteomes" id="UP000000763">
    <property type="component" value="Chromosome 2"/>
</dbReference>
<organism evidence="2 4">
    <name type="scientific">Oryza sativa subsp. japonica</name>
    <name type="common">Rice</name>
    <dbReference type="NCBI Taxonomy" id="39947"/>
    <lineage>
        <taxon>Eukaryota</taxon>
        <taxon>Viridiplantae</taxon>
        <taxon>Streptophyta</taxon>
        <taxon>Embryophyta</taxon>
        <taxon>Tracheophyta</taxon>
        <taxon>Spermatophyta</taxon>
        <taxon>Magnoliopsida</taxon>
        <taxon>Liliopsida</taxon>
        <taxon>Poales</taxon>
        <taxon>Poaceae</taxon>
        <taxon>BOP clade</taxon>
        <taxon>Oryzoideae</taxon>
        <taxon>Oryzeae</taxon>
        <taxon>Oryzinae</taxon>
        <taxon>Oryza</taxon>
        <taxon>Oryza sativa</taxon>
    </lineage>
</organism>
<dbReference type="AlphaFoldDB" id="Q6YWI2"/>
<reference evidence="4" key="3">
    <citation type="journal article" date="2005" name="Nature">
        <title>The map-based sequence of the rice genome.</title>
        <authorList>
            <consortium name="International rice genome sequencing project (IRGSP)"/>
            <person name="Matsumoto T."/>
            <person name="Wu J."/>
            <person name="Kanamori H."/>
            <person name="Katayose Y."/>
            <person name="Fujisawa M."/>
            <person name="Namiki N."/>
            <person name="Mizuno H."/>
            <person name="Yamamoto K."/>
            <person name="Antonio B.A."/>
            <person name="Baba T."/>
            <person name="Sakata K."/>
            <person name="Nagamura Y."/>
            <person name="Aoki H."/>
            <person name="Arikawa K."/>
            <person name="Arita K."/>
            <person name="Bito T."/>
            <person name="Chiden Y."/>
            <person name="Fujitsuka N."/>
            <person name="Fukunaka R."/>
            <person name="Hamada M."/>
            <person name="Harada C."/>
            <person name="Hayashi A."/>
            <person name="Hijishita S."/>
            <person name="Honda M."/>
            <person name="Hosokawa S."/>
            <person name="Ichikawa Y."/>
            <person name="Idonuma A."/>
            <person name="Iijima M."/>
            <person name="Ikeda M."/>
            <person name="Ikeno M."/>
            <person name="Ito K."/>
            <person name="Ito S."/>
            <person name="Ito T."/>
            <person name="Ito Y."/>
            <person name="Ito Y."/>
            <person name="Iwabuchi A."/>
            <person name="Kamiya K."/>
            <person name="Karasawa W."/>
            <person name="Kurita K."/>
            <person name="Katagiri S."/>
            <person name="Kikuta A."/>
            <person name="Kobayashi H."/>
            <person name="Kobayashi N."/>
            <person name="Machita K."/>
            <person name="Maehara T."/>
            <person name="Masukawa M."/>
            <person name="Mizubayashi T."/>
            <person name="Mukai Y."/>
            <person name="Nagasaki H."/>
            <person name="Nagata Y."/>
            <person name="Naito S."/>
            <person name="Nakashima M."/>
            <person name="Nakama Y."/>
            <person name="Nakamichi Y."/>
            <person name="Nakamura M."/>
            <person name="Meguro A."/>
            <person name="Negishi M."/>
            <person name="Ohta I."/>
            <person name="Ohta T."/>
            <person name="Okamoto M."/>
            <person name="Ono N."/>
            <person name="Saji S."/>
            <person name="Sakaguchi M."/>
            <person name="Sakai K."/>
            <person name="Shibata M."/>
            <person name="Shimokawa T."/>
            <person name="Song J."/>
            <person name="Takazaki Y."/>
            <person name="Terasawa K."/>
            <person name="Tsugane M."/>
            <person name="Tsuji K."/>
            <person name="Ueda S."/>
            <person name="Waki K."/>
            <person name="Yamagata H."/>
            <person name="Yamamoto M."/>
            <person name="Yamamoto S."/>
            <person name="Yamane H."/>
            <person name="Yoshiki S."/>
            <person name="Yoshihara R."/>
            <person name="Yukawa K."/>
            <person name="Zhong H."/>
            <person name="Yano M."/>
            <person name="Yuan Q."/>
            <person name="Ouyang S."/>
            <person name="Liu J."/>
            <person name="Jones K.M."/>
            <person name="Gansberger K."/>
            <person name="Moffat K."/>
            <person name="Hill J."/>
            <person name="Bera J."/>
            <person name="Fadrosh D."/>
            <person name="Jin S."/>
            <person name="Johri S."/>
            <person name="Kim M."/>
            <person name="Overton L."/>
            <person name="Reardon M."/>
            <person name="Tsitrin T."/>
            <person name="Vuong H."/>
            <person name="Weaver B."/>
            <person name="Ciecko A."/>
            <person name="Tallon L."/>
            <person name="Jackson J."/>
            <person name="Pai G."/>
            <person name="Aken S.V."/>
            <person name="Utterback T."/>
            <person name="Reidmuller S."/>
            <person name="Feldblyum T."/>
            <person name="Hsiao J."/>
            <person name="Zismann V."/>
            <person name="Iobst S."/>
            <person name="de Vazeille A.R."/>
            <person name="Buell C.R."/>
            <person name="Ying K."/>
            <person name="Li Y."/>
            <person name="Lu T."/>
            <person name="Huang Y."/>
            <person name="Zhao Q."/>
            <person name="Feng Q."/>
            <person name="Zhang L."/>
            <person name="Zhu J."/>
            <person name="Weng Q."/>
            <person name="Mu J."/>
            <person name="Lu Y."/>
            <person name="Fan D."/>
            <person name="Liu Y."/>
            <person name="Guan J."/>
            <person name="Zhang Y."/>
            <person name="Yu S."/>
            <person name="Liu X."/>
            <person name="Zhang Y."/>
            <person name="Hong G."/>
            <person name="Han B."/>
            <person name="Choisne N."/>
            <person name="Demange N."/>
            <person name="Orjeda G."/>
            <person name="Samain S."/>
            <person name="Cattolico L."/>
            <person name="Pelletier E."/>
            <person name="Couloux A."/>
            <person name="Segurens B."/>
            <person name="Wincker P."/>
            <person name="D'Hont A."/>
            <person name="Scarpelli C."/>
            <person name="Weissenbach J."/>
            <person name="Salanoubat M."/>
            <person name="Quetier F."/>
            <person name="Yu Y."/>
            <person name="Kim H.R."/>
            <person name="Rambo T."/>
            <person name="Currie J."/>
            <person name="Collura K."/>
            <person name="Luo M."/>
            <person name="Yang T."/>
            <person name="Ammiraju J.S.S."/>
            <person name="Engler F."/>
            <person name="Soderlund C."/>
            <person name="Wing R.A."/>
            <person name="Palmer L.E."/>
            <person name="de la Bastide M."/>
            <person name="Spiegel L."/>
            <person name="Nascimento L."/>
            <person name="Zutavern T."/>
            <person name="O'Shaughnessy A."/>
            <person name="Dike S."/>
            <person name="Dedhia N."/>
            <person name="Preston R."/>
            <person name="Balija V."/>
            <person name="McCombie W.R."/>
            <person name="Chow T."/>
            <person name="Chen H."/>
            <person name="Chung M."/>
            <person name="Chen C."/>
            <person name="Shaw J."/>
            <person name="Wu H."/>
            <person name="Hsiao K."/>
            <person name="Chao Y."/>
            <person name="Chu M."/>
            <person name="Cheng C."/>
            <person name="Hour A."/>
            <person name="Lee P."/>
            <person name="Lin S."/>
            <person name="Lin Y."/>
            <person name="Liou J."/>
            <person name="Liu S."/>
            <person name="Hsing Y."/>
            <person name="Raghuvanshi S."/>
            <person name="Mohanty A."/>
            <person name="Bharti A.K."/>
            <person name="Gaur A."/>
            <person name="Gupta V."/>
            <person name="Kumar D."/>
            <person name="Ravi V."/>
            <person name="Vij S."/>
            <person name="Kapur A."/>
            <person name="Khurana P."/>
            <person name="Khurana P."/>
            <person name="Khurana J.P."/>
            <person name="Tyagi A.K."/>
            <person name="Gaikwad K."/>
            <person name="Singh A."/>
            <person name="Dalal V."/>
            <person name="Srivastava S."/>
            <person name="Dixit A."/>
            <person name="Pal A.K."/>
            <person name="Ghazi I.A."/>
            <person name="Yadav M."/>
            <person name="Pandit A."/>
            <person name="Bhargava A."/>
            <person name="Sureshbabu K."/>
            <person name="Batra K."/>
            <person name="Sharma T.R."/>
            <person name="Mohapatra T."/>
            <person name="Singh N.K."/>
            <person name="Messing J."/>
            <person name="Nelson A.B."/>
            <person name="Fuks G."/>
            <person name="Kavchok S."/>
            <person name="Keizer G."/>
            <person name="Linton E."/>
            <person name="Llaca V."/>
            <person name="Song R."/>
            <person name="Tanyolac B."/>
            <person name="Young S."/>
            <person name="Ho-Il K."/>
            <person name="Hahn J.H."/>
            <person name="Sangsakoo G."/>
            <person name="Vanavichit A."/>
            <person name="de Mattos Luiz.A.T."/>
            <person name="Zimmer P.D."/>
            <person name="Malone G."/>
            <person name="Dellagostin O."/>
            <person name="de Oliveira A.C."/>
            <person name="Bevan M."/>
            <person name="Bancroft I."/>
            <person name="Minx P."/>
            <person name="Cordum H."/>
            <person name="Wilson R."/>
            <person name="Cheng Z."/>
            <person name="Jin W."/>
            <person name="Jiang J."/>
            <person name="Leong S.A."/>
            <person name="Iwama H."/>
            <person name="Gojobori T."/>
            <person name="Itoh T."/>
            <person name="Niimura Y."/>
            <person name="Fujii Y."/>
            <person name="Habara T."/>
            <person name="Sakai H."/>
            <person name="Sato Y."/>
            <person name="Wilson G."/>
            <person name="Kumar K."/>
            <person name="McCouch S."/>
            <person name="Juretic N."/>
            <person name="Hoen D."/>
            <person name="Wright S."/>
            <person name="Bruskiewich R."/>
            <person name="Bureau T."/>
            <person name="Miyao A."/>
            <person name="Hirochika H."/>
            <person name="Nishikawa T."/>
            <person name="Kadowaki K."/>
            <person name="Sugiura M."/>
            <person name="Burr B."/>
            <person name="Sasaki T."/>
        </authorList>
    </citation>
    <scope>NUCLEOTIDE SEQUENCE [LARGE SCALE GENOMIC DNA]</scope>
    <source>
        <strain evidence="4">cv. Nipponbare</strain>
    </source>
</reference>
<gene>
    <name evidence="2" type="ORF">OSJNBa0069D13.7</name>
    <name evidence="3" type="ORF">OSJNBb0006J22.33</name>
</gene>
<sequence length="79" mass="8300">MDHPLPPSLCVASVANPRESARRVGVRAHVVRVGKHRAMFVSPPLSPGKITVDETGDSGCARPSTRSAVAGAEQKQPDC</sequence>
<evidence type="ECO:0000313" key="2">
    <source>
        <dbReference type="EMBL" id="BAD16373.1"/>
    </source>
</evidence>
<protein>
    <submittedName>
        <fullName evidence="2">Uncharacterized protein</fullName>
    </submittedName>
</protein>
<evidence type="ECO:0000313" key="3">
    <source>
        <dbReference type="EMBL" id="BAD22359.1"/>
    </source>
</evidence>
<reference evidence="3" key="1">
    <citation type="submission" date="2002-08" db="EMBL/GenBank/DDBJ databases">
        <title>Oryza sativa nipponbare(GA3) genomic DNA, chromosome 2, BAC clone:OSJNBb0006J22.</title>
        <authorList>
            <person name="Sasaki T."/>
            <person name="Matsumoto T."/>
            <person name="Katayose Y."/>
        </authorList>
    </citation>
    <scope>NUCLEOTIDE SEQUENCE</scope>
</reference>
<proteinExistence type="predicted"/>
<accession>Q6YWI2</accession>
<dbReference type="EMBL" id="AP005615">
    <property type="protein sequence ID" value="BAD22359.1"/>
    <property type="molecule type" value="Genomic_DNA"/>
</dbReference>
<reference evidence="4" key="4">
    <citation type="journal article" date="2008" name="Nucleic Acids Res.">
        <title>The rice annotation project database (RAP-DB): 2008 update.</title>
        <authorList>
            <consortium name="The rice annotation project (RAP)"/>
        </authorList>
    </citation>
    <scope>GENOME REANNOTATION</scope>
    <source>
        <strain evidence="4">cv. Nipponbare</strain>
    </source>
</reference>